<dbReference type="SUPFAM" id="SSF51735">
    <property type="entry name" value="NAD(P)-binding Rossmann-fold domains"/>
    <property type="match status" value="1"/>
</dbReference>
<dbReference type="AlphaFoldDB" id="A0A1H8RRP5"/>
<protein>
    <submittedName>
        <fullName evidence="4">NAD(P)-dependent dehydrogenase, short-chain alcohol dehydrogenase family</fullName>
    </submittedName>
</protein>
<sequence length="257" mass="25678">MTTQSTTATPELAGKTALITGSTSGIGRATADTLAALGAHVIVSGRDAPRGEAAVGEIRAAGGRADFVAADLRDSASVRGLAERALGIGGGRVDILVNNAAVYPYAPLADVTEDAFDQVYAVNVKALFFLTKALAPAMVEHGEGVVVNFSTGLANMGVATGSVYSSSKGAVESLTRAWAAELGPSGVRVNAISPGIIVTPGLDGVDPGILELTNGDPAGRPGQPEEVARGVAFLVSDSASYVHGVVLPVDGGALATL</sequence>
<organism evidence="4 5">
    <name type="scientific">Amycolatopsis saalfeldensis</name>
    <dbReference type="NCBI Taxonomy" id="394193"/>
    <lineage>
        <taxon>Bacteria</taxon>
        <taxon>Bacillati</taxon>
        <taxon>Actinomycetota</taxon>
        <taxon>Actinomycetes</taxon>
        <taxon>Pseudonocardiales</taxon>
        <taxon>Pseudonocardiaceae</taxon>
        <taxon>Amycolatopsis</taxon>
    </lineage>
</organism>
<keyword evidence="2" id="KW-0560">Oxidoreductase</keyword>
<dbReference type="RefSeq" id="WP_091612687.1">
    <property type="nucleotide sequence ID" value="NZ_FOEF01000001.1"/>
</dbReference>
<accession>A0A1H8RRP5</accession>
<dbReference type="InterPro" id="IPR036291">
    <property type="entry name" value="NAD(P)-bd_dom_sf"/>
</dbReference>
<dbReference type="PANTHER" id="PTHR43639">
    <property type="entry name" value="OXIDOREDUCTASE, SHORT-CHAIN DEHYDROGENASE/REDUCTASE FAMILY (AFU_ORTHOLOGUE AFUA_5G02870)"/>
    <property type="match status" value="1"/>
</dbReference>
<evidence type="ECO:0000313" key="5">
    <source>
        <dbReference type="Proteomes" id="UP000198582"/>
    </source>
</evidence>
<proteinExistence type="inferred from homology"/>
<dbReference type="STRING" id="394193.SAMN04489732_101915"/>
<dbReference type="FunFam" id="3.40.50.720:FF:000084">
    <property type="entry name" value="Short-chain dehydrogenase reductase"/>
    <property type="match status" value="1"/>
</dbReference>
<dbReference type="PANTHER" id="PTHR43639:SF1">
    <property type="entry name" value="SHORT-CHAIN DEHYDROGENASE_REDUCTASE FAMILY PROTEIN"/>
    <property type="match status" value="1"/>
</dbReference>
<keyword evidence="5" id="KW-1185">Reference proteome</keyword>
<dbReference type="GO" id="GO:0016491">
    <property type="term" value="F:oxidoreductase activity"/>
    <property type="evidence" value="ECO:0007669"/>
    <property type="project" value="UniProtKB-KW"/>
</dbReference>
<evidence type="ECO:0000313" key="4">
    <source>
        <dbReference type="EMBL" id="SEO68957.1"/>
    </source>
</evidence>
<comment type="similarity">
    <text evidence="1">Belongs to the short-chain dehydrogenases/reductases (SDR) family.</text>
</comment>
<evidence type="ECO:0000256" key="1">
    <source>
        <dbReference type="ARBA" id="ARBA00006484"/>
    </source>
</evidence>
<dbReference type="Proteomes" id="UP000198582">
    <property type="component" value="Unassembled WGS sequence"/>
</dbReference>
<dbReference type="CDD" id="cd05233">
    <property type="entry name" value="SDR_c"/>
    <property type="match status" value="1"/>
</dbReference>
<gene>
    <name evidence="4" type="ORF">SAMN04489732_101915</name>
</gene>
<feature type="domain" description="Ketoreductase" evidence="3">
    <location>
        <begin position="15"/>
        <end position="195"/>
    </location>
</feature>
<dbReference type="Gene3D" id="3.40.50.720">
    <property type="entry name" value="NAD(P)-binding Rossmann-like Domain"/>
    <property type="match status" value="1"/>
</dbReference>
<dbReference type="PRINTS" id="PR00081">
    <property type="entry name" value="GDHRDH"/>
</dbReference>
<dbReference type="InterPro" id="IPR002347">
    <property type="entry name" value="SDR_fam"/>
</dbReference>
<dbReference type="Pfam" id="PF13561">
    <property type="entry name" value="adh_short_C2"/>
    <property type="match status" value="1"/>
</dbReference>
<dbReference type="OrthoDB" id="286404at2"/>
<evidence type="ECO:0000256" key="2">
    <source>
        <dbReference type="ARBA" id="ARBA00023002"/>
    </source>
</evidence>
<name>A0A1H8RRP5_9PSEU</name>
<dbReference type="InterPro" id="IPR057326">
    <property type="entry name" value="KR_dom"/>
</dbReference>
<dbReference type="SMART" id="SM00822">
    <property type="entry name" value="PKS_KR"/>
    <property type="match status" value="1"/>
</dbReference>
<dbReference type="EMBL" id="FOEF01000001">
    <property type="protein sequence ID" value="SEO68957.1"/>
    <property type="molecule type" value="Genomic_DNA"/>
</dbReference>
<dbReference type="NCBIfam" id="NF005559">
    <property type="entry name" value="PRK07231.1"/>
    <property type="match status" value="1"/>
</dbReference>
<reference evidence="4 5" key="1">
    <citation type="submission" date="2016-10" db="EMBL/GenBank/DDBJ databases">
        <authorList>
            <person name="de Groot N.N."/>
        </authorList>
    </citation>
    <scope>NUCLEOTIDE SEQUENCE [LARGE SCALE GENOMIC DNA]</scope>
    <source>
        <strain evidence="4 5">DSM 44993</strain>
    </source>
</reference>
<dbReference type="PRINTS" id="PR00080">
    <property type="entry name" value="SDRFAMILY"/>
</dbReference>
<evidence type="ECO:0000259" key="3">
    <source>
        <dbReference type="SMART" id="SM00822"/>
    </source>
</evidence>